<evidence type="ECO:0008006" key="3">
    <source>
        <dbReference type="Google" id="ProtNLM"/>
    </source>
</evidence>
<name>A0A8J3DE57_9BACT</name>
<gene>
    <name evidence="1" type="ORF">GCM10007390_50030</name>
</gene>
<organism evidence="1 2">
    <name type="scientific">Persicitalea jodogahamensis</name>
    <dbReference type="NCBI Taxonomy" id="402147"/>
    <lineage>
        <taxon>Bacteria</taxon>
        <taxon>Pseudomonadati</taxon>
        <taxon>Bacteroidota</taxon>
        <taxon>Cytophagia</taxon>
        <taxon>Cytophagales</taxon>
        <taxon>Spirosomataceae</taxon>
        <taxon>Persicitalea</taxon>
    </lineage>
</organism>
<protein>
    <recommendedName>
        <fullName evidence="3">Toprim domain-containing protein</fullName>
    </recommendedName>
</protein>
<reference evidence="1 2" key="1">
    <citation type="journal article" date="2014" name="Int. J. Syst. Evol. Microbiol.">
        <title>Complete genome sequence of Corynebacterium casei LMG S-19264T (=DSM 44701T), isolated from a smear-ripened cheese.</title>
        <authorList>
            <consortium name="US DOE Joint Genome Institute (JGI-PGF)"/>
            <person name="Walter F."/>
            <person name="Albersmeier A."/>
            <person name="Kalinowski J."/>
            <person name="Ruckert C."/>
        </authorList>
    </citation>
    <scope>NUCLEOTIDE SEQUENCE [LARGE SCALE GENOMIC DNA]</scope>
    <source>
        <strain evidence="1 2">KCTC 12866</strain>
    </source>
</reference>
<proteinExistence type="predicted"/>
<dbReference type="InterPro" id="IPR034154">
    <property type="entry name" value="TOPRIM_DnaG/twinkle"/>
</dbReference>
<sequence length="548" mass="62345">MTKFDELKERFPNLIPVQELRANVSIIELAVQYGYKPLLRKGRNRPVLEHSDFGDIIIIKNPQDASQQVYQRAGDFTDSGTIIDFIRNRLSTVFSIYDRPGNHEFKNITNVLYDYLRVDPARVSQNQQLTPKLAESSVKQPFAKEKFDVRPLEEDNYLITRHIAPEILLRPEFVNKVVTHIAHFNPESSRTEDFLTVKEHPERNYHQFSNVAFPYYNGQSTEVTGLELRNDNLKVHAPGSDRFSSVFVSNPPPKVQSFYLMESAIDALSHRQLRSISGDNDFNSVYFSTGGQLTLQQVNTITRYIGSFEKTAKWCIVLCFDGDTKGHKYDLQFIQQLAAVNFPLKTTAGGPDRVAYLLPEAETFRPTREALLNRIELYNNTVLSQFSQTGVGTLGQKELNGQLIAVGRVGKQTQISIPQACAPLSAICGFLLEVSGLAQRIKIEKSCTKDFNMDLTQEVRLGDEFRYAIKDETGLVLFNGNSPADMARTMQQIMQQAEKDVQSKTFILTERQPFGFQKPQVEIKVERGKVIRSIQTPEFGERIRLETK</sequence>
<dbReference type="EMBL" id="BMXF01000008">
    <property type="protein sequence ID" value="GHB87895.1"/>
    <property type="molecule type" value="Genomic_DNA"/>
</dbReference>
<dbReference type="Gene3D" id="3.40.1360.10">
    <property type="match status" value="1"/>
</dbReference>
<dbReference type="AlphaFoldDB" id="A0A8J3DE57"/>
<keyword evidence="2" id="KW-1185">Reference proteome</keyword>
<accession>A0A8J3DE57</accession>
<comment type="caution">
    <text evidence="1">The sequence shown here is derived from an EMBL/GenBank/DDBJ whole genome shotgun (WGS) entry which is preliminary data.</text>
</comment>
<dbReference type="Pfam" id="PF13155">
    <property type="entry name" value="Toprim_2"/>
    <property type="match status" value="1"/>
</dbReference>
<dbReference type="Proteomes" id="UP000598271">
    <property type="component" value="Unassembled WGS sequence"/>
</dbReference>
<evidence type="ECO:0000313" key="1">
    <source>
        <dbReference type="EMBL" id="GHB87895.1"/>
    </source>
</evidence>
<dbReference type="SUPFAM" id="SSF56731">
    <property type="entry name" value="DNA primase core"/>
    <property type="match status" value="1"/>
</dbReference>
<evidence type="ECO:0000313" key="2">
    <source>
        <dbReference type="Proteomes" id="UP000598271"/>
    </source>
</evidence>
<dbReference type="CDD" id="cd01029">
    <property type="entry name" value="TOPRIM_primases"/>
    <property type="match status" value="1"/>
</dbReference>
<dbReference type="RefSeq" id="WP_189568865.1">
    <property type="nucleotide sequence ID" value="NZ_BMXF01000008.1"/>
</dbReference>